<protein>
    <recommendedName>
        <fullName evidence="4">Leucine rich repeats-containing protein</fullName>
    </recommendedName>
</protein>
<dbReference type="InterPro" id="IPR001611">
    <property type="entry name" value="Leu-rich_rpt"/>
</dbReference>
<dbReference type="InterPro" id="IPR032675">
    <property type="entry name" value="LRR_dom_sf"/>
</dbReference>
<sequence length="263" mass="30828">KIQIYQSKYNQKIQNETLQFEKNDENNFEYLAFLKEFSTLIIKNYDLLNVQGLQNMVFLKCLILQNCNLTDNQISILDNPLLCKLEVLDVSHNKISNLEPLIPLQALKTLDISHNQVKSKLQFAFLVYLEHLESLKLHNNPVVLHQSENEEEQLEYHTFLRCIFYGIWMSEESLKFISIHSENNQFEELKAKEMLEMNMYVPNPFVETEEGKQQSIRLEKKIVAINQLLEEAVLKADFAIQQQRQITQSIEVAVQNIHNTQTG</sequence>
<organism evidence="3">
    <name type="scientific">Trepomonas sp. PC1</name>
    <dbReference type="NCBI Taxonomy" id="1076344"/>
    <lineage>
        <taxon>Eukaryota</taxon>
        <taxon>Metamonada</taxon>
        <taxon>Diplomonadida</taxon>
        <taxon>Hexamitidae</taxon>
        <taxon>Hexamitinae</taxon>
        <taxon>Trepomonas</taxon>
    </lineage>
</organism>
<evidence type="ECO:0000256" key="1">
    <source>
        <dbReference type="ARBA" id="ARBA00022614"/>
    </source>
</evidence>
<evidence type="ECO:0008006" key="4">
    <source>
        <dbReference type="Google" id="ProtNLM"/>
    </source>
</evidence>
<dbReference type="GO" id="GO:0005737">
    <property type="term" value="C:cytoplasm"/>
    <property type="evidence" value="ECO:0007669"/>
    <property type="project" value="TreeGrafter"/>
</dbReference>
<dbReference type="PROSITE" id="PS51450">
    <property type="entry name" value="LRR"/>
    <property type="match status" value="1"/>
</dbReference>
<proteinExistence type="predicted"/>
<dbReference type="Pfam" id="PF00560">
    <property type="entry name" value="LRR_1"/>
    <property type="match status" value="1"/>
</dbReference>
<dbReference type="PANTHER" id="PTHR15454:SF56">
    <property type="entry name" value="PROTEIN PHOSPHATASE 1 REGULATORY SUBUNIT 7-RELATED"/>
    <property type="match status" value="1"/>
</dbReference>
<gene>
    <name evidence="3" type="ORF">TPC1_11043</name>
</gene>
<accession>A0A146KK62</accession>
<evidence type="ECO:0000313" key="3">
    <source>
        <dbReference type="EMBL" id="JAP95826.1"/>
    </source>
</evidence>
<keyword evidence="1" id="KW-0433">Leucine-rich repeat</keyword>
<feature type="non-terminal residue" evidence="3">
    <location>
        <position position="263"/>
    </location>
</feature>
<dbReference type="PRINTS" id="PR00019">
    <property type="entry name" value="LEURICHRPT"/>
</dbReference>
<dbReference type="SUPFAM" id="SSF52075">
    <property type="entry name" value="Outer arm dynein light chain 1"/>
    <property type="match status" value="1"/>
</dbReference>
<dbReference type="EMBL" id="GDID01000780">
    <property type="protein sequence ID" value="JAP95826.1"/>
    <property type="molecule type" value="Transcribed_RNA"/>
</dbReference>
<keyword evidence="2" id="KW-0677">Repeat</keyword>
<name>A0A146KK62_9EUKA</name>
<dbReference type="Gene3D" id="3.80.10.10">
    <property type="entry name" value="Ribonuclease Inhibitor"/>
    <property type="match status" value="1"/>
</dbReference>
<reference evidence="3" key="1">
    <citation type="submission" date="2015-07" db="EMBL/GenBank/DDBJ databases">
        <title>Adaptation to a free-living lifestyle via gene acquisitions in the diplomonad Trepomonas sp. PC1.</title>
        <authorList>
            <person name="Xu F."/>
            <person name="Jerlstrom-Hultqvist J."/>
            <person name="Kolisko M."/>
            <person name="Simpson A.G.B."/>
            <person name="Roger A.J."/>
            <person name="Svard S.G."/>
            <person name="Andersson J.O."/>
        </authorList>
    </citation>
    <scope>NUCLEOTIDE SEQUENCE</scope>
    <source>
        <strain evidence="3">PC1</strain>
    </source>
</reference>
<evidence type="ECO:0000256" key="2">
    <source>
        <dbReference type="ARBA" id="ARBA00022737"/>
    </source>
</evidence>
<dbReference type="PANTHER" id="PTHR15454">
    <property type="entry name" value="NISCHARIN RELATED"/>
    <property type="match status" value="1"/>
</dbReference>
<feature type="non-terminal residue" evidence="3">
    <location>
        <position position="1"/>
    </location>
</feature>
<dbReference type="AlphaFoldDB" id="A0A146KK62"/>